<dbReference type="Proteomes" id="UP001151079">
    <property type="component" value="Unassembled WGS sequence"/>
</dbReference>
<dbReference type="RefSeq" id="WP_264208406.1">
    <property type="nucleotide sequence ID" value="NZ_JAOZEW010000032.1"/>
</dbReference>
<sequence>MSTTNSNIQDCEPQIMPPGAIILLNSRNPEIGKVTFPERKSKGLLPPFVEAYYNKEDDSLSVNAIVYVDLDRKENESFAYSVYQNCYVDVNGNPQLQFFIAYNMLEQDATTFSIHELKFKVNKDIFIGKLADVKTIQTFLWDTDPIASRGTETNVQPG</sequence>
<dbReference type="AlphaFoldDB" id="A0A9X2ZJ13"/>
<reference evidence="1" key="1">
    <citation type="submission" date="2022-10" db="EMBL/GenBank/DDBJ databases">
        <title>Two novel species of Flavobacterium.</title>
        <authorList>
            <person name="Liu Q."/>
            <person name="Xin Y.-H."/>
        </authorList>
    </citation>
    <scope>NUCLEOTIDE SEQUENCE</scope>
    <source>
        <strain evidence="1">LS1R49</strain>
    </source>
</reference>
<organism evidence="1 2">
    <name type="scientific">Flavobacterium shii</name>
    <dbReference type="NCBI Taxonomy" id="2987687"/>
    <lineage>
        <taxon>Bacteria</taxon>
        <taxon>Pseudomonadati</taxon>
        <taxon>Bacteroidota</taxon>
        <taxon>Flavobacteriia</taxon>
        <taxon>Flavobacteriales</taxon>
        <taxon>Flavobacteriaceae</taxon>
        <taxon>Flavobacterium</taxon>
    </lineage>
</organism>
<comment type="caution">
    <text evidence="1">The sequence shown here is derived from an EMBL/GenBank/DDBJ whole genome shotgun (WGS) entry which is preliminary data.</text>
</comment>
<accession>A0A9X2ZJ13</accession>
<keyword evidence="2" id="KW-1185">Reference proteome</keyword>
<evidence type="ECO:0000313" key="2">
    <source>
        <dbReference type="Proteomes" id="UP001151079"/>
    </source>
</evidence>
<protein>
    <submittedName>
        <fullName evidence="1">Uncharacterized protein</fullName>
    </submittedName>
</protein>
<dbReference type="EMBL" id="JAOZEW010000032">
    <property type="protein sequence ID" value="MCV9930330.1"/>
    <property type="molecule type" value="Genomic_DNA"/>
</dbReference>
<evidence type="ECO:0000313" key="1">
    <source>
        <dbReference type="EMBL" id="MCV9930330.1"/>
    </source>
</evidence>
<gene>
    <name evidence="1" type="ORF">OIU83_21910</name>
</gene>
<proteinExistence type="predicted"/>
<name>A0A9X2ZJ13_9FLAO</name>